<dbReference type="STRING" id="92696.A0A4R0R293"/>
<feature type="region of interest" description="Disordered" evidence="9">
    <location>
        <begin position="416"/>
        <end position="445"/>
    </location>
</feature>
<evidence type="ECO:0000313" key="11">
    <source>
        <dbReference type="EMBL" id="TCD61152.1"/>
    </source>
</evidence>
<feature type="repeat" description="Solcar" evidence="8">
    <location>
        <begin position="240"/>
        <end position="329"/>
    </location>
</feature>
<evidence type="ECO:0000256" key="1">
    <source>
        <dbReference type="ARBA" id="ARBA00004141"/>
    </source>
</evidence>
<comment type="caution">
    <text evidence="11">The sequence shown here is derived from an EMBL/GenBank/DDBJ whole genome shotgun (WGS) entry which is preliminary data.</text>
</comment>
<dbReference type="PROSITE" id="PS50920">
    <property type="entry name" value="SOLCAR"/>
    <property type="match status" value="1"/>
</dbReference>
<dbReference type="InterPro" id="IPR040976">
    <property type="entry name" value="Pkinase_fungal"/>
</dbReference>
<feature type="compositionally biased region" description="Low complexity" evidence="9">
    <location>
        <begin position="795"/>
        <end position="810"/>
    </location>
</feature>
<feature type="region of interest" description="Disordered" evidence="9">
    <location>
        <begin position="18"/>
        <end position="40"/>
    </location>
</feature>
<evidence type="ECO:0000256" key="3">
    <source>
        <dbReference type="ARBA" id="ARBA00022448"/>
    </source>
</evidence>
<evidence type="ECO:0000256" key="9">
    <source>
        <dbReference type="SAM" id="MobiDB-lite"/>
    </source>
</evidence>
<keyword evidence="3" id="KW-0813">Transport</keyword>
<keyword evidence="4 8" id="KW-0812">Transmembrane</keyword>
<evidence type="ECO:0000256" key="6">
    <source>
        <dbReference type="ARBA" id="ARBA00022989"/>
    </source>
</evidence>
<evidence type="ECO:0000259" key="10">
    <source>
        <dbReference type="Pfam" id="PF17667"/>
    </source>
</evidence>
<protein>
    <recommendedName>
        <fullName evidence="10">Fungal-type protein kinase domain-containing protein</fullName>
    </recommendedName>
</protein>
<proteinExistence type="inferred from homology"/>
<dbReference type="PANTHER" id="PTHR45618">
    <property type="entry name" value="MITOCHONDRIAL DICARBOXYLATE CARRIER-RELATED"/>
    <property type="match status" value="1"/>
</dbReference>
<keyword evidence="6" id="KW-1133">Transmembrane helix</keyword>
<accession>A0A4R0R293</accession>
<keyword evidence="5" id="KW-0677">Repeat</keyword>
<dbReference type="Pfam" id="PF17667">
    <property type="entry name" value="Pkinase_fungal"/>
    <property type="match status" value="1"/>
</dbReference>
<dbReference type="AlphaFoldDB" id="A0A4R0R293"/>
<dbReference type="SUPFAM" id="SSF103506">
    <property type="entry name" value="Mitochondrial carrier"/>
    <property type="match status" value="1"/>
</dbReference>
<dbReference type="SUPFAM" id="SSF56112">
    <property type="entry name" value="Protein kinase-like (PK-like)"/>
    <property type="match status" value="1"/>
</dbReference>
<sequence>MSTPASLRDLYAPPSNAWSFSPAQSSNSTPPAPPASSYQWSTRTHANPLLDLSASITQDDEGLDAKLILQGLLYSALLRFSTSVVTVPWDVGKTLLQVQWVPRDAGEMIPGASLTVDESDEEDLSDTSMENDVSYFADPSNPDSGRNAPHLLSDDRGYVVRQSVLEEGTLPEYVIPVGSADGVWGMMKRLGRFRPEGWLALWKGLLTSTIMDGLAVTLQPTILSLLEAIFSSDSPSPDSLHGLTAYALPVISQVLTGFLISPLDLVRTRLMVQTSMARHRSYTGPFDAITQILTDEGGLKGIYFHPHLFLPTILDCTLRSLIPIVMPRVVASYLSFGGVSVTPETHPFMWAMSEWLGSCAGYLITIPFETVRRRLQVQVRGTAKPLKSCVELRPAPYNGIVDAMWHIVTEERSDLPLKPRKRRRKSMSAKGKATAGKPVPEEEGRERVEIADEEGGWLRNTGLGQLYRGLGMRLSASVVVFILISLYGGDEPDKDRSTPQTEGTSSEAEFLHDETIRHIRGPILQGLRSSQTCSFEDMLKALICQIMNDKRMTAAQAKIAMSNAEPQLRQCLSVATDFVNLAVQDDVQEVKKLGGVLFTQIEIKSLQSKSSELRRFIMQYCELSAENDRCAPLTKALNLILTTFRDVQLGFGDLPSKKEEFLFHVNDPAIITSDRLPTKGSKRKPDLLALACKSIAHVVHSTGTSPSGLLSMLKGYLLKIPGENLAQVMSWLLAMQSWELKALREKIDFDSEMVFTGIIGSGGEVPPERMAEKGDDDTFYYVSDTALSQTSEAEGSAGSSPKKGSSSMSRPTPPSKKTKPVGARLPPYAQCALYAGERLGCHPGISHTVNVLMKDEVLHLWYFDKQRPIQTSGIKITKNLPHLVAMIMIFQRFDVRMWGHSTLDLDNLNFPGVETPYYVDNETIQARYQLIGRHTFGADVLQRTSYAVAVGRTRAISSKAHGKAVEHTRRFLKASWPEMARMSEEDAISQATILSEDHPTIKTMVQDHIPTVYGCLNFPDSATDTIRYLLKLPTDGVRLLRVLLFRKLVPLHTLASSDEIWKAYWEIVRCHALLWRLGICHNDLSVQNLIPGETTPRRVGHKRTGTIPFQALDLLDELGVGGWTKREYRHDLESLFWCLAWICGSMAWGEDHSAEGEFRKWLTGDPKASAGLRSRYHGYCGVELRILKGHDIRQSARLVTDAWLNYKKGLLFLDDMWLNMSRGTDVQLKDWNSGNVRHLRQKDDADLLGAVVYAVEEKGGVTIPVIMPRDFFGSQSAS</sequence>
<reference evidence="11 12" key="1">
    <citation type="submission" date="2018-11" db="EMBL/GenBank/DDBJ databases">
        <title>Genome assembly of Steccherinum ochraceum LE-BIN_3174, the white-rot fungus of the Steccherinaceae family (The Residual Polyporoid clade, Polyporales, Basidiomycota).</title>
        <authorList>
            <person name="Fedorova T.V."/>
            <person name="Glazunova O.A."/>
            <person name="Landesman E.O."/>
            <person name="Moiseenko K.V."/>
            <person name="Psurtseva N.V."/>
            <person name="Savinova O.S."/>
            <person name="Shakhova N.V."/>
            <person name="Tyazhelova T.V."/>
            <person name="Vasina D.V."/>
        </authorList>
    </citation>
    <scope>NUCLEOTIDE SEQUENCE [LARGE SCALE GENOMIC DNA]</scope>
    <source>
        <strain evidence="11 12">LE-BIN_3174</strain>
    </source>
</reference>
<evidence type="ECO:0000313" key="12">
    <source>
        <dbReference type="Proteomes" id="UP000292702"/>
    </source>
</evidence>
<dbReference type="Gene3D" id="1.50.40.10">
    <property type="entry name" value="Mitochondrial carrier domain"/>
    <property type="match status" value="1"/>
</dbReference>
<dbReference type="Pfam" id="PF00153">
    <property type="entry name" value="Mito_carr"/>
    <property type="match status" value="1"/>
</dbReference>
<keyword evidence="7 8" id="KW-0472">Membrane</keyword>
<dbReference type="InterPro" id="IPR018108">
    <property type="entry name" value="MCP_transmembrane"/>
</dbReference>
<comment type="similarity">
    <text evidence="2">Belongs to the mitochondrial carrier (TC 2.A.29) family.</text>
</comment>
<comment type="subcellular location">
    <subcellularLocation>
        <location evidence="1">Membrane</location>
        <topology evidence="1">Multi-pass membrane protein</topology>
    </subcellularLocation>
</comment>
<dbReference type="Proteomes" id="UP000292702">
    <property type="component" value="Unassembled WGS sequence"/>
</dbReference>
<gene>
    <name evidence="11" type="ORF">EIP91_008847</name>
</gene>
<dbReference type="InterPro" id="IPR011009">
    <property type="entry name" value="Kinase-like_dom_sf"/>
</dbReference>
<dbReference type="InterPro" id="IPR050391">
    <property type="entry name" value="Mito_Metabolite_Transporter"/>
</dbReference>
<keyword evidence="12" id="KW-1185">Reference proteome</keyword>
<feature type="compositionally biased region" description="Basic residues" evidence="9">
    <location>
        <begin position="418"/>
        <end position="427"/>
    </location>
</feature>
<feature type="region of interest" description="Disordered" evidence="9">
    <location>
        <begin position="790"/>
        <end position="823"/>
    </location>
</feature>
<dbReference type="EMBL" id="RWJN01000499">
    <property type="protein sequence ID" value="TCD61152.1"/>
    <property type="molecule type" value="Genomic_DNA"/>
</dbReference>
<dbReference type="OrthoDB" id="77989at2759"/>
<dbReference type="InterPro" id="IPR023395">
    <property type="entry name" value="MCP_dom_sf"/>
</dbReference>
<evidence type="ECO:0000256" key="5">
    <source>
        <dbReference type="ARBA" id="ARBA00022737"/>
    </source>
</evidence>
<dbReference type="GO" id="GO:0016020">
    <property type="term" value="C:membrane"/>
    <property type="evidence" value="ECO:0007669"/>
    <property type="project" value="UniProtKB-SubCell"/>
</dbReference>
<evidence type="ECO:0000256" key="7">
    <source>
        <dbReference type="ARBA" id="ARBA00023136"/>
    </source>
</evidence>
<evidence type="ECO:0000256" key="2">
    <source>
        <dbReference type="ARBA" id="ARBA00006375"/>
    </source>
</evidence>
<organism evidence="11 12">
    <name type="scientific">Steccherinum ochraceum</name>
    <dbReference type="NCBI Taxonomy" id="92696"/>
    <lineage>
        <taxon>Eukaryota</taxon>
        <taxon>Fungi</taxon>
        <taxon>Dikarya</taxon>
        <taxon>Basidiomycota</taxon>
        <taxon>Agaricomycotina</taxon>
        <taxon>Agaricomycetes</taxon>
        <taxon>Polyporales</taxon>
        <taxon>Steccherinaceae</taxon>
        <taxon>Steccherinum</taxon>
    </lineage>
</organism>
<name>A0A4R0R293_9APHY</name>
<feature type="domain" description="Fungal-type protein kinase" evidence="10">
    <location>
        <begin position="1099"/>
        <end position="1143"/>
    </location>
</feature>
<evidence type="ECO:0000256" key="8">
    <source>
        <dbReference type="PROSITE-ProRule" id="PRU00282"/>
    </source>
</evidence>
<evidence type="ECO:0000256" key="4">
    <source>
        <dbReference type="ARBA" id="ARBA00022692"/>
    </source>
</evidence>